<dbReference type="GeneID" id="80871986"/>
<dbReference type="GO" id="GO:0005739">
    <property type="term" value="C:mitochondrion"/>
    <property type="evidence" value="ECO:0007669"/>
    <property type="project" value="TreeGrafter"/>
</dbReference>
<keyword evidence="2 4" id="KW-0378">Hydrolase</keyword>
<dbReference type="SMART" id="SM00332">
    <property type="entry name" value="PP2Cc"/>
    <property type="match status" value="1"/>
</dbReference>
<dbReference type="PROSITE" id="PS51746">
    <property type="entry name" value="PPM_2"/>
    <property type="match status" value="1"/>
</dbReference>
<feature type="domain" description="PPM-type phosphatase" evidence="6">
    <location>
        <begin position="123"/>
        <end position="469"/>
    </location>
</feature>
<evidence type="ECO:0000256" key="4">
    <source>
        <dbReference type="RuleBase" id="RU003465"/>
    </source>
</evidence>
<dbReference type="Pfam" id="PF00481">
    <property type="entry name" value="PP2C"/>
    <property type="match status" value="1"/>
</dbReference>
<dbReference type="InterPro" id="IPR015655">
    <property type="entry name" value="PP2C"/>
</dbReference>
<evidence type="ECO:0000259" key="6">
    <source>
        <dbReference type="PROSITE" id="PS51746"/>
    </source>
</evidence>
<keyword evidence="3 4" id="KW-0904">Protein phosphatase</keyword>
<feature type="region of interest" description="Disordered" evidence="5">
    <location>
        <begin position="21"/>
        <end position="43"/>
    </location>
</feature>
<dbReference type="SUPFAM" id="SSF81606">
    <property type="entry name" value="PP2C-like"/>
    <property type="match status" value="1"/>
</dbReference>
<dbReference type="RefSeq" id="XP_056025776.1">
    <property type="nucleotide sequence ID" value="XM_056177298.1"/>
</dbReference>
<dbReference type="PANTHER" id="PTHR13832:SF792">
    <property type="entry name" value="GM14286P"/>
    <property type="match status" value="1"/>
</dbReference>
<evidence type="ECO:0000256" key="5">
    <source>
        <dbReference type="SAM" id="MobiDB-lite"/>
    </source>
</evidence>
<evidence type="ECO:0000256" key="1">
    <source>
        <dbReference type="ARBA" id="ARBA00022723"/>
    </source>
</evidence>
<dbReference type="Gene3D" id="3.60.40.10">
    <property type="entry name" value="PPM-type phosphatase domain"/>
    <property type="match status" value="1"/>
</dbReference>
<name>A0A9W9B5E5_9HYPO</name>
<comment type="caution">
    <text evidence="7">The sequence shown here is derived from an EMBL/GenBank/DDBJ whole genome shotgun (WGS) entry which is preliminary data.</text>
</comment>
<dbReference type="CDD" id="cd00143">
    <property type="entry name" value="PP2Cc"/>
    <property type="match status" value="1"/>
</dbReference>
<dbReference type="InterPro" id="IPR036457">
    <property type="entry name" value="PPM-type-like_dom_sf"/>
</dbReference>
<dbReference type="GO" id="GO:0004741">
    <property type="term" value="F:[pyruvate dehydrogenase (acetyl-transferring)]-phosphatase activity"/>
    <property type="evidence" value="ECO:0007669"/>
    <property type="project" value="TreeGrafter"/>
</dbReference>
<dbReference type="PANTHER" id="PTHR13832">
    <property type="entry name" value="PROTEIN PHOSPHATASE 2C"/>
    <property type="match status" value="1"/>
</dbReference>
<keyword evidence="8" id="KW-1185">Reference proteome</keyword>
<dbReference type="Proteomes" id="UP001140511">
    <property type="component" value="Unassembled WGS sequence"/>
</dbReference>
<gene>
    <name evidence="7" type="ORF">T069G_10088</name>
</gene>
<organism evidence="7 8">
    <name type="scientific">Trichoderma breve</name>
    <dbReference type="NCBI Taxonomy" id="2034170"/>
    <lineage>
        <taxon>Eukaryota</taxon>
        <taxon>Fungi</taxon>
        <taxon>Dikarya</taxon>
        <taxon>Ascomycota</taxon>
        <taxon>Pezizomycotina</taxon>
        <taxon>Sordariomycetes</taxon>
        <taxon>Hypocreomycetidae</taxon>
        <taxon>Hypocreales</taxon>
        <taxon>Hypocreaceae</taxon>
        <taxon>Trichoderma</taxon>
    </lineage>
</organism>
<dbReference type="AlphaFoldDB" id="A0A9W9B5E5"/>
<dbReference type="EMBL" id="JAOPEN010000006">
    <property type="protein sequence ID" value="KAJ4856720.1"/>
    <property type="molecule type" value="Genomic_DNA"/>
</dbReference>
<accession>A0A9W9B5E5</accession>
<evidence type="ECO:0000256" key="3">
    <source>
        <dbReference type="ARBA" id="ARBA00022912"/>
    </source>
</evidence>
<comment type="similarity">
    <text evidence="4">Belongs to the PP2C family.</text>
</comment>
<evidence type="ECO:0000256" key="2">
    <source>
        <dbReference type="ARBA" id="ARBA00022801"/>
    </source>
</evidence>
<evidence type="ECO:0000313" key="7">
    <source>
        <dbReference type="EMBL" id="KAJ4856720.1"/>
    </source>
</evidence>
<sequence length="472" mass="51199">MIRSSGRRIAVNTQPHRQWMTQCQKPSPRWQSTAEVSKPSKSSTGSLAIWGAAAVVATGGTAYWLNKKPTNNTIPNVPILKPVTSDAEIPITSPVKALDLRSANEKLREQAQSFVFDSANGGKGRVDTVRVASNDPVEDEWSIGFGGGIQGEKTLYAGVFDGHAGWATSKVLKEALIPYVSSSLAKIGHTSSGDVVDAAIKKAFTNLDDRIMSNAQKAVDGGWSCALLTIYEPKSSTLRTAVTGDSRAVLGSWSADAKAFTAHALSKDQTGFNEEEVKRLNAEHPGEGSDILSAETGRLMGIAVTRGFGDHRWKWTNEFIKHLQSNFYGSAPRPKSKTPPYMTASPEVTTRKVESSDFVILASDGLWDVMSNDDAVACVSRWLAARRKGKPEVVQDAKFTSYTLDEDGYASYKATPEYFAIEDLDNAAVCLVKNALGGNRRGLFCGAMTVPTPTSRYMRDDITVQIVFFKDP</sequence>
<protein>
    <submittedName>
        <fullName evidence="7">Protein phosphatase 2C domain-containing protein</fullName>
    </submittedName>
</protein>
<dbReference type="InterPro" id="IPR000222">
    <property type="entry name" value="PP2C_BS"/>
</dbReference>
<proteinExistence type="inferred from homology"/>
<keyword evidence="1" id="KW-0479">Metal-binding</keyword>
<dbReference type="InterPro" id="IPR001932">
    <property type="entry name" value="PPM-type_phosphatase-like_dom"/>
</dbReference>
<reference evidence="7" key="1">
    <citation type="submission" date="2022-09" db="EMBL/GenBank/DDBJ databases">
        <title>Chromosome-level assembly of Trichoderma breve T069, a fungus used in development of biopesticide product.</title>
        <authorList>
            <person name="Lin R."/>
            <person name="Liu T."/>
        </authorList>
    </citation>
    <scope>NUCLEOTIDE SEQUENCE</scope>
    <source>
        <strain evidence="7">T069</strain>
    </source>
</reference>
<dbReference type="PROSITE" id="PS01032">
    <property type="entry name" value="PPM_1"/>
    <property type="match status" value="1"/>
</dbReference>
<evidence type="ECO:0000313" key="8">
    <source>
        <dbReference type="Proteomes" id="UP001140511"/>
    </source>
</evidence>
<dbReference type="GO" id="GO:0046872">
    <property type="term" value="F:metal ion binding"/>
    <property type="evidence" value="ECO:0007669"/>
    <property type="project" value="UniProtKB-KW"/>
</dbReference>